<dbReference type="RefSeq" id="WP_013958185.1">
    <property type="nucleotide sequence ID" value="NC_015726.1"/>
</dbReference>
<evidence type="ECO:0000313" key="1">
    <source>
        <dbReference type="EMBL" id="AEI78636.1"/>
    </source>
</evidence>
<gene>
    <name evidence="1" type="ordered locus">CNE_1c33320</name>
</gene>
<evidence type="ECO:0000313" key="2">
    <source>
        <dbReference type="Proteomes" id="UP000006798"/>
    </source>
</evidence>
<dbReference type="AlphaFoldDB" id="G0EY23"/>
<sequence>MAKAGTHVRAKATVDQHEESNFPCRFSALSYCDIRASSLPNIHRIGKNLNDGMQVAQFHDSGILGLSKSAAVTNQLARIPERL</sequence>
<name>G0EY23_CUPNN</name>
<reference evidence="1 2" key="1">
    <citation type="journal article" date="2011" name="J. Bacteriol.">
        <title>Complete genome sequence of the type strain Cupriavidus necator N-1.</title>
        <authorList>
            <person name="Poehlein A."/>
            <person name="Kusian B."/>
            <person name="Friedrich B."/>
            <person name="Daniel R."/>
            <person name="Bowien B."/>
        </authorList>
    </citation>
    <scope>NUCLEOTIDE SEQUENCE [LARGE SCALE GENOMIC DNA]</scope>
    <source>
        <strain evidence="2">ATCC 43291 / DSM 13513 / CCUG 52238 / LMG 8453 / N-1</strain>
    </source>
</reference>
<accession>G0EY23</accession>
<organism evidence="1 2">
    <name type="scientific">Cupriavidus necator (strain ATCC 43291 / DSM 13513 / CCUG 52238 / LMG 8453 / N-1)</name>
    <name type="common">Ralstonia eutropha</name>
    <dbReference type="NCBI Taxonomy" id="1042878"/>
    <lineage>
        <taxon>Bacteria</taxon>
        <taxon>Pseudomonadati</taxon>
        <taxon>Pseudomonadota</taxon>
        <taxon>Betaproteobacteria</taxon>
        <taxon>Burkholderiales</taxon>
        <taxon>Burkholderiaceae</taxon>
        <taxon>Cupriavidus</taxon>
    </lineage>
</organism>
<dbReference type="GeneID" id="41397349"/>
<dbReference type="HOGENOM" id="CLU_2536941_0_0_4"/>
<protein>
    <submittedName>
        <fullName evidence="1">Uncharacterized protein</fullName>
    </submittedName>
</protein>
<proteinExistence type="predicted"/>
<dbReference type="KEGG" id="cnc:CNE_1c33320"/>
<dbReference type="EMBL" id="CP002877">
    <property type="protein sequence ID" value="AEI78636.1"/>
    <property type="molecule type" value="Genomic_DNA"/>
</dbReference>
<dbReference type="Proteomes" id="UP000006798">
    <property type="component" value="Chromosome 1"/>
</dbReference>